<dbReference type="Proteomes" id="UP000190367">
    <property type="component" value="Unassembled WGS sequence"/>
</dbReference>
<keyword evidence="5" id="KW-0378">Hydrolase</keyword>
<keyword evidence="6" id="KW-0326">Glycosidase</keyword>
<dbReference type="AlphaFoldDB" id="A0A1T4SMV5"/>
<name>A0A1T4SMV5_9BACT</name>
<sequence>MAFGKRERNAERFLVKENGTPDSFGHKSGKPDSFSSSEWKRAGWIAERGDGGEKSFAGNGKKRVVGRFLKVHVSYMKKISILLWALSLTVAGYAQDTVLQHSWKNQKYSMFIHWGAIYSTLGGVWEGKQVTRGYSEQIQSHAGIYSDVYGDVAKRFNPARWNADSIVLLAKAAGMKSVVMTSKHHDGFCMFHSRYTDYNVVDATPFHRDALKELAEACHRHGLKFGLYFSLIDWHYPQAYPISSSNSDPITPEHHAFNKKQVTELMTNYGPVSEIWFDMGSLTADQSRELADIVHRLQPGCMVSGRLGNDAGDFCVMGDNQYPDYKIASAWQTPASVYDETWGYRSWQQHGPAAEKAHEKLLGLIKVVSRGGNYLLNIGPRGDGSVVEFEKEVLLRNGQWLQHNGEAIYGAQANPFDTTFAWGEVTTKPGKLYLHLLQQPAEGTIVLPGLTSPVTQVQLLDGNKKLSCKVSTRNGNTTIQLPAGFRLPDQSVQVLALSCKGGVRITPLHLLKNPVALNRHNAVPLYSFSGIDYDSYYRSQVGDRWAFTTARPARMSVVYSAAERGKTLQLTLNGVAQEVTLNGGTVKALHNNAAQLQWGPMYYSGPYRPAIDGKHGDLKNIDVTKPLSARANKPWELRADWKNDSVYSMPGDRNLGWYVLQEITAPAAGDYLVGFTSGDGIAVYLNGEEQVVYNNPERAGTQQEVLLLPLKAGKNQLVVKYYSRFAKTSSWGIHRQVPQEMYVQQLPQQLPGGGREQAIEVRRAKPVSVHRNLRMPNLSIVME</sequence>
<evidence type="ECO:0000256" key="3">
    <source>
        <dbReference type="ARBA" id="ARBA00012662"/>
    </source>
</evidence>
<dbReference type="InterPro" id="IPR000933">
    <property type="entry name" value="Glyco_hydro_29"/>
</dbReference>
<dbReference type="EC" id="3.2.1.51" evidence="3"/>
<comment type="function">
    <text evidence="1">Alpha-L-fucosidase is responsible for hydrolyzing the alpha-1,6-linked fucose joined to the reducing-end N-acetylglucosamine of the carbohydrate moieties of glycoproteins.</text>
</comment>
<dbReference type="STRING" id="634771.SAMN04488128_103134"/>
<dbReference type="PANTHER" id="PTHR10030">
    <property type="entry name" value="ALPHA-L-FUCOSIDASE"/>
    <property type="match status" value="1"/>
</dbReference>
<dbReference type="EMBL" id="FUWZ01000003">
    <property type="protein sequence ID" value="SKA29527.1"/>
    <property type="molecule type" value="Genomic_DNA"/>
</dbReference>
<protein>
    <recommendedName>
        <fullName evidence="3">alpha-L-fucosidase</fullName>
        <ecNumber evidence="3">3.2.1.51</ecNumber>
    </recommendedName>
</protein>
<evidence type="ECO:0000259" key="8">
    <source>
        <dbReference type="Pfam" id="PF01120"/>
    </source>
</evidence>
<dbReference type="GO" id="GO:0016139">
    <property type="term" value="P:glycoside catabolic process"/>
    <property type="evidence" value="ECO:0007669"/>
    <property type="project" value="TreeGrafter"/>
</dbReference>
<dbReference type="GO" id="GO:0005764">
    <property type="term" value="C:lysosome"/>
    <property type="evidence" value="ECO:0007669"/>
    <property type="project" value="TreeGrafter"/>
</dbReference>
<proteinExistence type="inferred from homology"/>
<dbReference type="PRINTS" id="PR00741">
    <property type="entry name" value="GLHYDRLASE29"/>
</dbReference>
<dbReference type="InterPro" id="IPR057739">
    <property type="entry name" value="Glyco_hydro_29_N"/>
</dbReference>
<evidence type="ECO:0000256" key="5">
    <source>
        <dbReference type="ARBA" id="ARBA00022801"/>
    </source>
</evidence>
<gene>
    <name evidence="9" type="ORF">SAMN04488128_103134</name>
</gene>
<dbReference type="Pfam" id="PF01120">
    <property type="entry name" value="Alpha_L_fucos"/>
    <property type="match status" value="1"/>
</dbReference>
<dbReference type="SUPFAM" id="SSF51445">
    <property type="entry name" value="(Trans)glycosidases"/>
    <property type="match status" value="1"/>
</dbReference>
<evidence type="ECO:0000313" key="10">
    <source>
        <dbReference type="Proteomes" id="UP000190367"/>
    </source>
</evidence>
<organism evidence="9 10">
    <name type="scientific">Chitinophaga eiseniae</name>
    <dbReference type="NCBI Taxonomy" id="634771"/>
    <lineage>
        <taxon>Bacteria</taxon>
        <taxon>Pseudomonadati</taxon>
        <taxon>Bacteroidota</taxon>
        <taxon>Chitinophagia</taxon>
        <taxon>Chitinophagales</taxon>
        <taxon>Chitinophagaceae</taxon>
        <taxon>Chitinophaga</taxon>
    </lineage>
</organism>
<evidence type="ECO:0000256" key="6">
    <source>
        <dbReference type="ARBA" id="ARBA00023295"/>
    </source>
</evidence>
<evidence type="ECO:0000256" key="1">
    <source>
        <dbReference type="ARBA" id="ARBA00004071"/>
    </source>
</evidence>
<dbReference type="InterPro" id="IPR017853">
    <property type="entry name" value="GH"/>
</dbReference>
<feature type="domain" description="Glycoside hydrolase family 29 N-terminal" evidence="8">
    <location>
        <begin position="99"/>
        <end position="406"/>
    </location>
</feature>
<dbReference type="SMART" id="SM00812">
    <property type="entry name" value="Alpha_L_fucos"/>
    <property type="match status" value="1"/>
</dbReference>
<keyword evidence="4" id="KW-0732">Signal</keyword>
<evidence type="ECO:0000256" key="2">
    <source>
        <dbReference type="ARBA" id="ARBA00007951"/>
    </source>
</evidence>
<keyword evidence="10" id="KW-1185">Reference proteome</keyword>
<dbReference type="InterPro" id="IPR016286">
    <property type="entry name" value="FUC_metazoa-typ"/>
</dbReference>
<comment type="similarity">
    <text evidence="2">Belongs to the glycosyl hydrolase 29 family.</text>
</comment>
<dbReference type="GO" id="GO:0006004">
    <property type="term" value="P:fucose metabolic process"/>
    <property type="evidence" value="ECO:0007669"/>
    <property type="project" value="InterPro"/>
</dbReference>
<evidence type="ECO:0000256" key="7">
    <source>
        <dbReference type="SAM" id="MobiDB-lite"/>
    </source>
</evidence>
<feature type="region of interest" description="Disordered" evidence="7">
    <location>
        <begin position="17"/>
        <end position="36"/>
    </location>
</feature>
<dbReference type="PANTHER" id="PTHR10030:SF37">
    <property type="entry name" value="ALPHA-L-FUCOSIDASE-RELATED"/>
    <property type="match status" value="1"/>
</dbReference>
<dbReference type="GO" id="GO:0004560">
    <property type="term" value="F:alpha-L-fucosidase activity"/>
    <property type="evidence" value="ECO:0007669"/>
    <property type="project" value="InterPro"/>
</dbReference>
<evidence type="ECO:0000256" key="4">
    <source>
        <dbReference type="ARBA" id="ARBA00022729"/>
    </source>
</evidence>
<evidence type="ECO:0000313" key="9">
    <source>
        <dbReference type="EMBL" id="SKA29527.1"/>
    </source>
</evidence>
<reference evidence="10" key="1">
    <citation type="submission" date="2017-02" db="EMBL/GenBank/DDBJ databases">
        <authorList>
            <person name="Varghese N."/>
            <person name="Submissions S."/>
        </authorList>
    </citation>
    <scope>NUCLEOTIDE SEQUENCE [LARGE SCALE GENOMIC DNA]</scope>
    <source>
        <strain evidence="10">DSM 22224</strain>
    </source>
</reference>
<accession>A0A1T4SMV5</accession>
<dbReference type="Gene3D" id="3.20.20.80">
    <property type="entry name" value="Glycosidases"/>
    <property type="match status" value="1"/>
</dbReference>